<proteinExistence type="predicted"/>
<gene>
    <name evidence="1" type="ORF">Pka01_11620</name>
</gene>
<keyword evidence="2" id="KW-1185">Reference proteome</keyword>
<evidence type="ECO:0000313" key="2">
    <source>
        <dbReference type="Proteomes" id="UP000630097"/>
    </source>
</evidence>
<reference evidence="1 2" key="1">
    <citation type="submission" date="2021-01" db="EMBL/GenBank/DDBJ databases">
        <title>Whole genome shotgun sequence of Planotetraspora kaengkrachanensis NBRC 104272.</title>
        <authorList>
            <person name="Komaki H."/>
            <person name="Tamura T."/>
        </authorList>
    </citation>
    <scope>NUCLEOTIDE SEQUENCE [LARGE SCALE GENOMIC DNA]</scope>
    <source>
        <strain evidence="1 2">NBRC 104272</strain>
    </source>
</reference>
<dbReference type="Proteomes" id="UP000630097">
    <property type="component" value="Unassembled WGS sequence"/>
</dbReference>
<comment type="caution">
    <text evidence="1">The sequence shown here is derived from an EMBL/GenBank/DDBJ whole genome shotgun (WGS) entry which is preliminary data.</text>
</comment>
<dbReference type="EMBL" id="BONV01000003">
    <property type="protein sequence ID" value="GIG78035.1"/>
    <property type="molecule type" value="Genomic_DNA"/>
</dbReference>
<sequence length="40" mass="4080">MRTALHMVHAGRALPEEEQTIVRAAIARVGAAAASPASPA</sequence>
<accession>A0A8J3LWH6</accession>
<protein>
    <submittedName>
        <fullName evidence="1">Uncharacterized protein</fullName>
    </submittedName>
</protein>
<dbReference type="AlphaFoldDB" id="A0A8J3LWH6"/>
<evidence type="ECO:0000313" key="1">
    <source>
        <dbReference type="EMBL" id="GIG78035.1"/>
    </source>
</evidence>
<dbReference type="RefSeq" id="WP_275414431.1">
    <property type="nucleotide sequence ID" value="NZ_BAABHH010000003.1"/>
</dbReference>
<name>A0A8J3LWH6_9ACTN</name>
<organism evidence="1 2">
    <name type="scientific">Planotetraspora kaengkrachanensis</name>
    <dbReference type="NCBI Taxonomy" id="575193"/>
    <lineage>
        <taxon>Bacteria</taxon>
        <taxon>Bacillati</taxon>
        <taxon>Actinomycetota</taxon>
        <taxon>Actinomycetes</taxon>
        <taxon>Streptosporangiales</taxon>
        <taxon>Streptosporangiaceae</taxon>
        <taxon>Planotetraspora</taxon>
    </lineage>
</organism>